<dbReference type="Gene3D" id="3.90.70.50">
    <property type="entry name" value="Peptidase C10, streptopain"/>
    <property type="match status" value="1"/>
</dbReference>
<comment type="caution">
    <text evidence="1">The sequence shown here is derived from an EMBL/GenBank/DDBJ whole genome shotgun (WGS) entry which is preliminary data.</text>
</comment>
<proteinExistence type="predicted"/>
<protein>
    <submittedName>
        <fullName evidence="1">Uncharacterized protein</fullName>
    </submittedName>
</protein>
<name>A0ABW3GRT6_9FLAO</name>
<dbReference type="InterPro" id="IPR044934">
    <property type="entry name" value="Streptopain_sf"/>
</dbReference>
<evidence type="ECO:0000313" key="2">
    <source>
        <dbReference type="Proteomes" id="UP001597049"/>
    </source>
</evidence>
<organism evidence="1 2">
    <name type="scientific">Psychroflexus salinarum</name>
    <dbReference type="NCBI Taxonomy" id="546024"/>
    <lineage>
        <taxon>Bacteria</taxon>
        <taxon>Pseudomonadati</taxon>
        <taxon>Bacteroidota</taxon>
        <taxon>Flavobacteriia</taxon>
        <taxon>Flavobacteriales</taxon>
        <taxon>Flavobacteriaceae</taxon>
        <taxon>Psychroflexus</taxon>
    </lineage>
</organism>
<evidence type="ECO:0000313" key="1">
    <source>
        <dbReference type="EMBL" id="MFD0933288.1"/>
    </source>
</evidence>
<dbReference type="Proteomes" id="UP001597049">
    <property type="component" value="Unassembled WGS sequence"/>
</dbReference>
<dbReference type="EMBL" id="JBHTIV010000018">
    <property type="protein sequence ID" value="MFD0933288.1"/>
    <property type="molecule type" value="Genomic_DNA"/>
</dbReference>
<gene>
    <name evidence="1" type="ORF">ACFQ0R_11830</name>
</gene>
<reference evidence="2" key="1">
    <citation type="journal article" date="2019" name="Int. J. Syst. Evol. Microbiol.">
        <title>The Global Catalogue of Microorganisms (GCM) 10K type strain sequencing project: providing services to taxonomists for standard genome sequencing and annotation.</title>
        <authorList>
            <consortium name="The Broad Institute Genomics Platform"/>
            <consortium name="The Broad Institute Genome Sequencing Center for Infectious Disease"/>
            <person name="Wu L."/>
            <person name="Ma J."/>
        </authorList>
    </citation>
    <scope>NUCLEOTIDE SEQUENCE [LARGE SCALE GENOMIC DNA]</scope>
    <source>
        <strain evidence="2">CCUG 56752</strain>
    </source>
</reference>
<keyword evidence="2" id="KW-1185">Reference proteome</keyword>
<sequence>MRHEYETYTYSDFYLHMNWGWNDSFNTDNNWFFHGTPNVGWANFSTGYKMIINIHP</sequence>
<accession>A0ABW3GRT6</accession>